<gene>
    <name evidence="9" type="ORF">ACX51_13335</name>
</gene>
<dbReference type="RefSeq" id="WP_003586065.1">
    <property type="nucleotide sequence ID" value="NZ_AP018392.1"/>
</dbReference>
<keyword evidence="3" id="KW-0813">Transport</keyword>
<evidence type="ECO:0000256" key="1">
    <source>
        <dbReference type="ARBA" id="ARBA00004496"/>
    </source>
</evidence>
<dbReference type="Pfam" id="PF00358">
    <property type="entry name" value="PTS_EIIA_1"/>
    <property type="match status" value="1"/>
</dbReference>
<keyword evidence="5" id="KW-0808">Transferase</keyword>
<evidence type="ECO:0000259" key="8">
    <source>
        <dbReference type="PROSITE" id="PS51093"/>
    </source>
</evidence>
<dbReference type="GO" id="GO:0005886">
    <property type="term" value="C:plasma membrane"/>
    <property type="evidence" value="ECO:0007669"/>
    <property type="project" value="UniProtKB-SubCell"/>
</dbReference>
<reference evidence="9 10" key="1">
    <citation type="journal article" date="2015" name="J. Am. Soc. Brew. Chem.">
        <title>Dissolved carbon dioxide selects for lactic acid bacteria able to grow in and spoil packaged beer.</title>
        <authorList>
            <person name="Bergsveinson J."/>
            <person name="Redekop A."/>
            <person name="Zoerb S."/>
            <person name="Ziola B."/>
        </authorList>
    </citation>
    <scope>NUCLEOTIDE SEQUENCE [LARGE SCALE GENOMIC DNA]</scope>
    <source>
        <strain evidence="9 10">CCC B1205</strain>
    </source>
</reference>
<evidence type="ECO:0000256" key="5">
    <source>
        <dbReference type="ARBA" id="ARBA00022679"/>
    </source>
</evidence>
<comment type="caution">
    <text evidence="9">The sequence shown here is derived from an EMBL/GenBank/DDBJ whole genome shotgun (WGS) entry which is preliminary data.</text>
</comment>
<evidence type="ECO:0000256" key="3">
    <source>
        <dbReference type="ARBA" id="ARBA00022448"/>
    </source>
</evidence>
<dbReference type="FunFam" id="2.70.70.10:FF:000001">
    <property type="entry name" value="PTS system glucose-specific IIA component"/>
    <property type="match status" value="1"/>
</dbReference>
<evidence type="ECO:0000256" key="6">
    <source>
        <dbReference type="ARBA" id="ARBA00022683"/>
    </source>
</evidence>
<feature type="domain" description="PTS EIIA type-1" evidence="8">
    <location>
        <begin position="28"/>
        <end position="132"/>
    </location>
</feature>
<evidence type="ECO:0000313" key="9">
    <source>
        <dbReference type="EMBL" id="POE40037.1"/>
    </source>
</evidence>
<dbReference type="GO" id="GO:0009401">
    <property type="term" value="P:phosphoenolpyruvate-dependent sugar phosphotransferase system"/>
    <property type="evidence" value="ECO:0007669"/>
    <property type="project" value="UniProtKB-KW"/>
</dbReference>
<dbReference type="PROSITE" id="PS00371">
    <property type="entry name" value="PTS_EIIA_TYPE_1_HIS"/>
    <property type="match status" value="1"/>
</dbReference>
<keyword evidence="7" id="KW-0418">Kinase</keyword>
<evidence type="ECO:0000256" key="4">
    <source>
        <dbReference type="ARBA" id="ARBA00022597"/>
    </source>
</evidence>
<dbReference type="InterPro" id="IPR050890">
    <property type="entry name" value="PTS_EIIA_component"/>
</dbReference>
<dbReference type="NCBIfam" id="TIGR00830">
    <property type="entry name" value="PTBA"/>
    <property type="match status" value="1"/>
</dbReference>
<protein>
    <submittedName>
        <fullName evidence="9">PTS glucose transporter subunit IIABC</fullName>
    </submittedName>
</protein>
<evidence type="ECO:0000256" key="2">
    <source>
        <dbReference type="ARBA" id="ARBA00004651"/>
    </source>
</evidence>
<keyword evidence="4 9" id="KW-0762">Sugar transport</keyword>
<accession>A0A2S3UC28</accession>
<evidence type="ECO:0000256" key="7">
    <source>
        <dbReference type="ARBA" id="ARBA00022777"/>
    </source>
</evidence>
<dbReference type="SUPFAM" id="SSF51261">
    <property type="entry name" value="Duplicated hybrid motif"/>
    <property type="match status" value="1"/>
</dbReference>
<sequence length="159" mass="17357">MFGLGKKKKEDVYAAVTGVLIPLTEVSDPVLAQKMMGDGFAIKPKNGEIYAPVDGNITMIFPTKHAISIKTVQGLEVLVHMGFDTVEMDGKPFDVRVSRNQKVKAGELLANMNLKLVADSDHDTTIAVVYTNMALLKSFPEISAKNVTAKEMLGELNYK</sequence>
<dbReference type="GO" id="GO:0016301">
    <property type="term" value="F:kinase activity"/>
    <property type="evidence" value="ECO:0007669"/>
    <property type="project" value="UniProtKB-KW"/>
</dbReference>
<dbReference type="EMBL" id="LGIY01000029">
    <property type="protein sequence ID" value="POE40037.1"/>
    <property type="molecule type" value="Genomic_DNA"/>
</dbReference>
<dbReference type="Gene3D" id="2.70.70.10">
    <property type="entry name" value="Glucose Permease (Domain IIA)"/>
    <property type="match status" value="1"/>
</dbReference>
<dbReference type="AlphaFoldDB" id="A0A2S3UC28"/>
<dbReference type="GO" id="GO:0005737">
    <property type="term" value="C:cytoplasm"/>
    <property type="evidence" value="ECO:0007669"/>
    <property type="project" value="UniProtKB-SubCell"/>
</dbReference>
<organism evidence="9 10">
    <name type="scientific">Lacticaseibacillus paracasei</name>
    <name type="common">Lactobacillus paracasei</name>
    <dbReference type="NCBI Taxonomy" id="1597"/>
    <lineage>
        <taxon>Bacteria</taxon>
        <taxon>Bacillati</taxon>
        <taxon>Bacillota</taxon>
        <taxon>Bacilli</taxon>
        <taxon>Lactobacillales</taxon>
        <taxon>Lactobacillaceae</taxon>
        <taxon>Lacticaseibacillus</taxon>
    </lineage>
</organism>
<comment type="subcellular location">
    <subcellularLocation>
        <location evidence="2">Cell membrane</location>
        <topology evidence="2">Multi-pass membrane protein</topology>
    </subcellularLocation>
    <subcellularLocation>
        <location evidence="1">Cytoplasm</location>
    </subcellularLocation>
</comment>
<dbReference type="Proteomes" id="UP000237433">
    <property type="component" value="Unassembled WGS sequence"/>
</dbReference>
<proteinExistence type="predicted"/>
<keyword evidence="6" id="KW-0598">Phosphotransferase system</keyword>
<dbReference type="InterPro" id="IPR011055">
    <property type="entry name" value="Dup_hybrid_motif"/>
</dbReference>
<name>A0A2S3UC28_LACPA</name>
<evidence type="ECO:0000313" key="10">
    <source>
        <dbReference type="Proteomes" id="UP000237433"/>
    </source>
</evidence>
<dbReference type="PROSITE" id="PS51093">
    <property type="entry name" value="PTS_EIIA_TYPE_1"/>
    <property type="match status" value="1"/>
</dbReference>
<dbReference type="PANTHER" id="PTHR45008:SF1">
    <property type="entry name" value="PTS SYSTEM GLUCOSE-SPECIFIC EIIA COMPONENT"/>
    <property type="match status" value="1"/>
</dbReference>
<dbReference type="InterPro" id="IPR001127">
    <property type="entry name" value="PTS_EIIA_1_perm"/>
</dbReference>
<dbReference type="PANTHER" id="PTHR45008">
    <property type="entry name" value="PTS SYSTEM GLUCOSE-SPECIFIC EIIA COMPONENT"/>
    <property type="match status" value="1"/>
</dbReference>